<evidence type="ECO:0000313" key="1">
    <source>
        <dbReference type="EMBL" id="MFL0249121.1"/>
    </source>
</evidence>
<organism evidence="1 2">
    <name type="scientific">Clostridium neuense</name>
    <dbReference type="NCBI Taxonomy" id="1728934"/>
    <lineage>
        <taxon>Bacteria</taxon>
        <taxon>Bacillati</taxon>
        <taxon>Bacillota</taxon>
        <taxon>Clostridia</taxon>
        <taxon>Eubacteriales</taxon>
        <taxon>Clostridiaceae</taxon>
        <taxon>Clostridium</taxon>
    </lineage>
</organism>
<dbReference type="RefSeq" id="WP_406785795.1">
    <property type="nucleotide sequence ID" value="NZ_JBJIAA010000001.1"/>
</dbReference>
<dbReference type="EMBL" id="JBJIAA010000001">
    <property type="protein sequence ID" value="MFL0249121.1"/>
    <property type="molecule type" value="Genomic_DNA"/>
</dbReference>
<accession>A0ABW8T9S6</accession>
<comment type="caution">
    <text evidence="1">The sequence shown here is derived from an EMBL/GenBank/DDBJ whole genome shotgun (WGS) entry which is preliminary data.</text>
</comment>
<proteinExistence type="predicted"/>
<name>A0ABW8T9S6_9CLOT</name>
<dbReference type="Proteomes" id="UP001623592">
    <property type="component" value="Unassembled WGS sequence"/>
</dbReference>
<keyword evidence="2" id="KW-1185">Reference proteome</keyword>
<evidence type="ECO:0000313" key="2">
    <source>
        <dbReference type="Proteomes" id="UP001623592"/>
    </source>
</evidence>
<protein>
    <submittedName>
        <fullName evidence="1">Uncharacterized protein</fullName>
    </submittedName>
</protein>
<sequence length="94" mass="10692">MEEFLTAAERKKQTEEAIKNININNLVQSYIEKTNSYIKTAAERGASSTLVIISENDAVINKKIGDKIVRFLIEKGFKAELKKVPQFFALEVSW</sequence>
<reference evidence="1 2" key="1">
    <citation type="submission" date="2024-11" db="EMBL/GenBank/DDBJ databases">
        <authorList>
            <person name="Heng Y.C."/>
            <person name="Lim A.C.H."/>
            <person name="Lee J.K.Y."/>
            <person name="Kittelmann S."/>
        </authorList>
    </citation>
    <scope>NUCLEOTIDE SEQUENCE [LARGE SCALE GENOMIC DNA]</scope>
    <source>
        <strain evidence="1 2">WILCCON 0114</strain>
    </source>
</reference>
<gene>
    <name evidence="1" type="ORF">ACJDT4_01700</name>
</gene>